<gene>
    <name evidence="1" type="ORF">BDDG_06647</name>
</gene>
<proteinExistence type="predicted"/>
<reference evidence="1" key="1">
    <citation type="submission" date="2010-03" db="EMBL/GenBank/DDBJ databases">
        <title>Annotation of Blastomyces dermatitidis strain ATCC 18188.</title>
        <authorList>
            <consortium name="The Broad Institute Genome Sequencing Platform"/>
            <consortium name="Broad Institute Genome Sequencing Center for Infectious Disease."/>
            <person name="Cuomo C."/>
            <person name="Klein B."/>
            <person name="Sullivan T."/>
            <person name="Heitman J."/>
            <person name="Young S."/>
            <person name="Zeng Q."/>
            <person name="Gargeya S."/>
            <person name="Alvarado L."/>
            <person name="Berlin A.M."/>
            <person name="Chapman S.B."/>
            <person name="Chen Z."/>
            <person name="Freedman E."/>
            <person name="Gellesch M."/>
            <person name="Goldberg J."/>
            <person name="Griggs A."/>
            <person name="Gujja S."/>
            <person name="Heilman E."/>
            <person name="Heiman D."/>
            <person name="Howarth C."/>
            <person name="Mehta T."/>
            <person name="Neiman D."/>
            <person name="Pearson M."/>
            <person name="Roberts A."/>
            <person name="Saif S."/>
            <person name="Shea T."/>
            <person name="Shenoy N."/>
            <person name="Sisk P."/>
            <person name="Stolte C."/>
            <person name="Sykes S."/>
            <person name="White J."/>
            <person name="Yandava C."/>
            <person name="Haas B."/>
            <person name="Nusbaum C."/>
            <person name="Birren B."/>
        </authorList>
    </citation>
    <scope>NUCLEOTIDE SEQUENCE [LARGE SCALE GENOMIC DNA]</scope>
    <source>
        <strain evidence="1">ATCC 18188</strain>
    </source>
</reference>
<name>F2TKD9_AJEDA</name>
<dbReference type="HOGENOM" id="CLU_111186_0_0_1"/>
<dbReference type="EMBL" id="GG749452">
    <property type="protein sequence ID" value="EGE83702.2"/>
    <property type="molecule type" value="Genomic_DNA"/>
</dbReference>
<protein>
    <submittedName>
        <fullName evidence="1">Uncharacterized protein</fullName>
    </submittedName>
</protein>
<accession>F2TKD9</accession>
<dbReference type="AlphaFoldDB" id="F2TKD9"/>
<evidence type="ECO:0000313" key="1">
    <source>
        <dbReference type="EMBL" id="EGE83702.2"/>
    </source>
</evidence>
<organism evidence="1">
    <name type="scientific">Ajellomyces dermatitidis (strain ATCC 18188 / CBS 674.68)</name>
    <name type="common">Blastomyces dermatitidis</name>
    <dbReference type="NCBI Taxonomy" id="653446"/>
    <lineage>
        <taxon>Eukaryota</taxon>
        <taxon>Fungi</taxon>
        <taxon>Dikarya</taxon>
        <taxon>Ascomycota</taxon>
        <taxon>Pezizomycotina</taxon>
        <taxon>Eurotiomycetes</taxon>
        <taxon>Eurotiomycetidae</taxon>
        <taxon>Onygenales</taxon>
        <taxon>Ajellomycetaceae</taxon>
        <taxon>Blastomyces</taxon>
    </lineage>
</organism>
<sequence>MDYGAKGRLDRARIWWEIFVDLSAGDPELLARDSVISQSRESGGRKIDPRFARIDGCVRQFNPGNLSSVREKAGSLGSLHQTLALSIQARNSVKYCFVKLTTRVPCRWSLAVCASCLVLLIQHNIILCVDYEPRISSTHSLIPGVYMSSSSYMIGIPGGDQHWCCMLGWSYPSLIPQAPVFACMGSAFPGSKLPMLPVQDNVMVLSAWKKIPFKHTNSKADLPERTR</sequence>
<dbReference type="Proteomes" id="UP000007802">
    <property type="component" value="Unassembled WGS sequence"/>
</dbReference>